<comment type="similarity">
    <text evidence="3">Belongs to the CheD family.</text>
</comment>
<evidence type="ECO:0000256" key="2">
    <source>
        <dbReference type="ARBA" id="ARBA00022801"/>
    </source>
</evidence>
<comment type="function">
    <text evidence="3">Probably deamidates glutamine residues to glutamate on methyl-accepting chemotaxis receptors (MCPs), playing an important role in chemotaxis.</text>
</comment>
<dbReference type="EC" id="3.5.1.44" evidence="3"/>
<dbReference type="Gene3D" id="3.30.1330.200">
    <property type="match status" value="1"/>
</dbReference>
<dbReference type="InterPro" id="IPR038592">
    <property type="entry name" value="CheD-like_sf"/>
</dbReference>
<dbReference type="InterPro" id="IPR005659">
    <property type="entry name" value="Chemorcpt_Glu_NH3ase_CheD"/>
</dbReference>
<evidence type="ECO:0000256" key="1">
    <source>
        <dbReference type="ARBA" id="ARBA00022500"/>
    </source>
</evidence>
<dbReference type="PANTHER" id="PTHR35147">
    <property type="entry name" value="CHEMORECEPTOR GLUTAMINE DEAMIDASE CHED-RELATED"/>
    <property type="match status" value="1"/>
</dbReference>
<evidence type="ECO:0000313" key="5">
    <source>
        <dbReference type="Proteomes" id="UP000823616"/>
    </source>
</evidence>
<name>A0A9D9ERT5_9SPIR</name>
<dbReference type="HAMAP" id="MF_01440">
    <property type="entry name" value="CheD"/>
    <property type="match status" value="1"/>
</dbReference>
<dbReference type="InterPro" id="IPR011324">
    <property type="entry name" value="Cytotoxic_necrot_fac-like_cat"/>
</dbReference>
<dbReference type="Pfam" id="PF03975">
    <property type="entry name" value="CheD"/>
    <property type="match status" value="1"/>
</dbReference>
<accession>A0A9D9ERT5</accession>
<gene>
    <name evidence="3" type="primary">cheD</name>
    <name evidence="4" type="ORF">IAA96_03155</name>
</gene>
<sequence>MKTYFDFHFQKNMVVLYPGDFFSTADSGEMISTVLGSCIAITLYDASTHIGGMNHFMLVSSSAEGKAGEEKSGRFGEYAVELLLNDMIKKGARKKRMIAKVFGGSNLFNIGSDAGVGAQNIFFAFDYLERERIPVKASDVGGNYSRKIYFDPMTSKVWLKHVKKQPRANDILRKREEEYRAQVREQENKKNDIVWF</sequence>
<keyword evidence="1 3" id="KW-0145">Chemotaxis</keyword>
<dbReference type="AlphaFoldDB" id="A0A9D9ERT5"/>
<dbReference type="Proteomes" id="UP000823616">
    <property type="component" value="Unassembled WGS sequence"/>
</dbReference>
<dbReference type="EMBL" id="JADIMS010000052">
    <property type="protein sequence ID" value="MBO8450084.1"/>
    <property type="molecule type" value="Genomic_DNA"/>
</dbReference>
<dbReference type="PANTHER" id="PTHR35147:SF2">
    <property type="entry name" value="CHEMORECEPTOR GLUTAMINE DEAMIDASE CHED-RELATED"/>
    <property type="match status" value="1"/>
</dbReference>
<comment type="catalytic activity">
    <reaction evidence="3">
        <text>L-glutaminyl-[protein] + H2O = L-glutamyl-[protein] + NH4(+)</text>
        <dbReference type="Rhea" id="RHEA:16441"/>
        <dbReference type="Rhea" id="RHEA-COMP:10207"/>
        <dbReference type="Rhea" id="RHEA-COMP:10208"/>
        <dbReference type="ChEBI" id="CHEBI:15377"/>
        <dbReference type="ChEBI" id="CHEBI:28938"/>
        <dbReference type="ChEBI" id="CHEBI:29973"/>
        <dbReference type="ChEBI" id="CHEBI:30011"/>
        <dbReference type="EC" id="3.5.1.44"/>
    </reaction>
</comment>
<protein>
    <recommendedName>
        <fullName evidence="3">Probable chemoreceptor glutamine deamidase CheD</fullName>
        <ecNumber evidence="3">3.5.1.44</ecNumber>
    </recommendedName>
</protein>
<dbReference type="SUPFAM" id="SSF64438">
    <property type="entry name" value="CNF1/YfiH-like putative cysteine hydrolases"/>
    <property type="match status" value="1"/>
</dbReference>
<organism evidence="4 5">
    <name type="scientific">Candidatus Avitreponema avistercoris</name>
    <dbReference type="NCBI Taxonomy" id="2840705"/>
    <lineage>
        <taxon>Bacteria</taxon>
        <taxon>Pseudomonadati</taxon>
        <taxon>Spirochaetota</taxon>
        <taxon>Spirochaetia</taxon>
        <taxon>Spirochaetales</taxon>
        <taxon>Candidatus Avitreponema</taxon>
    </lineage>
</organism>
<reference evidence="4" key="2">
    <citation type="journal article" date="2021" name="PeerJ">
        <title>Extensive microbial diversity within the chicken gut microbiome revealed by metagenomics and culture.</title>
        <authorList>
            <person name="Gilroy R."/>
            <person name="Ravi A."/>
            <person name="Getino M."/>
            <person name="Pursley I."/>
            <person name="Horton D.L."/>
            <person name="Alikhan N.F."/>
            <person name="Baker D."/>
            <person name="Gharbi K."/>
            <person name="Hall N."/>
            <person name="Watson M."/>
            <person name="Adriaenssens E.M."/>
            <person name="Foster-Nyarko E."/>
            <person name="Jarju S."/>
            <person name="Secka A."/>
            <person name="Antonio M."/>
            <person name="Oren A."/>
            <person name="Chaudhuri R.R."/>
            <person name="La Ragione R."/>
            <person name="Hildebrand F."/>
            <person name="Pallen M.J."/>
        </authorList>
    </citation>
    <scope>NUCLEOTIDE SEQUENCE</scope>
    <source>
        <strain evidence="4">B3-4054</strain>
    </source>
</reference>
<dbReference type="GO" id="GO:0050568">
    <property type="term" value="F:protein-glutamine glutaminase activity"/>
    <property type="evidence" value="ECO:0007669"/>
    <property type="project" value="UniProtKB-UniRule"/>
</dbReference>
<dbReference type="GO" id="GO:0006935">
    <property type="term" value="P:chemotaxis"/>
    <property type="evidence" value="ECO:0007669"/>
    <property type="project" value="UniProtKB-UniRule"/>
</dbReference>
<evidence type="ECO:0000313" key="4">
    <source>
        <dbReference type="EMBL" id="MBO8450084.1"/>
    </source>
</evidence>
<dbReference type="CDD" id="cd16352">
    <property type="entry name" value="CheD"/>
    <property type="match status" value="1"/>
</dbReference>
<proteinExistence type="inferred from homology"/>
<reference evidence="4" key="1">
    <citation type="submission" date="2020-10" db="EMBL/GenBank/DDBJ databases">
        <authorList>
            <person name="Gilroy R."/>
        </authorList>
    </citation>
    <scope>NUCLEOTIDE SEQUENCE</scope>
    <source>
        <strain evidence="4">B3-4054</strain>
    </source>
</reference>
<comment type="caution">
    <text evidence="4">The sequence shown here is derived from an EMBL/GenBank/DDBJ whole genome shotgun (WGS) entry which is preliminary data.</text>
</comment>
<evidence type="ECO:0000256" key="3">
    <source>
        <dbReference type="HAMAP-Rule" id="MF_01440"/>
    </source>
</evidence>
<keyword evidence="2 3" id="KW-0378">Hydrolase</keyword>